<gene>
    <name evidence="2" type="ORF">Vau01_118630</name>
</gene>
<accession>A0A8J4EA31</accession>
<dbReference type="EMBL" id="BOPG01000114">
    <property type="protein sequence ID" value="GIJ64347.1"/>
    <property type="molecule type" value="Genomic_DNA"/>
</dbReference>
<dbReference type="AlphaFoldDB" id="A0A8J4EA31"/>
<name>A0A8J4EA31_9ACTN</name>
<protein>
    <submittedName>
        <fullName evidence="2">Uncharacterized protein</fullName>
    </submittedName>
</protein>
<proteinExistence type="predicted"/>
<dbReference type="Proteomes" id="UP000612585">
    <property type="component" value="Unassembled WGS sequence"/>
</dbReference>
<keyword evidence="3" id="KW-1185">Reference proteome</keyword>
<reference evidence="2" key="1">
    <citation type="submission" date="2021-01" db="EMBL/GenBank/DDBJ databases">
        <title>Whole genome shotgun sequence of Virgisporangium aurantiacum NBRC 16421.</title>
        <authorList>
            <person name="Komaki H."/>
            <person name="Tamura T."/>
        </authorList>
    </citation>
    <scope>NUCLEOTIDE SEQUENCE</scope>
    <source>
        <strain evidence="2">NBRC 16421</strain>
    </source>
</reference>
<evidence type="ECO:0000313" key="3">
    <source>
        <dbReference type="Proteomes" id="UP000612585"/>
    </source>
</evidence>
<organism evidence="2 3">
    <name type="scientific">Virgisporangium aurantiacum</name>
    <dbReference type="NCBI Taxonomy" id="175570"/>
    <lineage>
        <taxon>Bacteria</taxon>
        <taxon>Bacillati</taxon>
        <taxon>Actinomycetota</taxon>
        <taxon>Actinomycetes</taxon>
        <taxon>Micromonosporales</taxon>
        <taxon>Micromonosporaceae</taxon>
        <taxon>Virgisporangium</taxon>
    </lineage>
</organism>
<feature type="region of interest" description="Disordered" evidence="1">
    <location>
        <begin position="118"/>
        <end position="147"/>
    </location>
</feature>
<comment type="caution">
    <text evidence="2">The sequence shown here is derived from an EMBL/GenBank/DDBJ whole genome shotgun (WGS) entry which is preliminary data.</text>
</comment>
<sequence>MMHRMIDESEWATRRRLAELPDTTVHVSHFLEHDGHTNHLSTVNLRAVKNGDELVLDFSGQPPVDVGDAGQVVVDGAVGDQVGQAVHEVDGRDGQFASQRTSRPSLQRAAAAWMTGTATPTATSPTASVTPAAGSIAPTRTTEPAPTRTVTVYGSSTRISASRTASTSVTGRTPRLIPNARTATIATIRCSTGGCSAAREMSNAAVAISPTPARWLRHPPQWTVRAGYCRRPRGRQQ</sequence>
<evidence type="ECO:0000256" key="1">
    <source>
        <dbReference type="SAM" id="MobiDB-lite"/>
    </source>
</evidence>
<evidence type="ECO:0000313" key="2">
    <source>
        <dbReference type="EMBL" id="GIJ64347.1"/>
    </source>
</evidence>